<dbReference type="SUPFAM" id="SSF55486">
    <property type="entry name" value="Metalloproteases ('zincins'), catalytic domain"/>
    <property type="match status" value="1"/>
</dbReference>
<keyword evidence="1" id="KW-0732">Signal</keyword>
<evidence type="ECO:0000313" key="4">
    <source>
        <dbReference type="Proteomes" id="UP001355298"/>
    </source>
</evidence>
<protein>
    <submittedName>
        <fullName evidence="3">Zinc-dependent metalloprotease</fullName>
    </submittedName>
</protein>
<dbReference type="PANTHER" id="PTHR38478:SF1">
    <property type="entry name" value="ZINC DEPENDENT METALLOPROTEASE DOMAIN LIPOPROTEIN"/>
    <property type="match status" value="1"/>
</dbReference>
<sequence length="768" mass="88840">MKYFLWMGLFLTVPFFGMAQNPDGGTEFREVPSTTQTFLNPSLVEGQLFMDLSKSYMGQPMLLTRIGRLHRYETKQVVFRKSGNQIYLEEPRIWSETGIWLPVGNDPDVESNILGVFDIMEENEDRFHINITDMLFDGSLGWETLSNAPNVPKLTGVVGTKVMGGEVVVKVHLGQQKKSAKIIQPVYYSFMKLSSPMDPRRFDYRMSFLIESMPNHRDRTKNDMGSIARWRLEKKYKDRQTSVPIRPITFIMSPDIPKQWRPYVKAGILEWLPAFESAGFKDAIVVHEVDSLDEWSSHCLGTSVVRWFRNGNIREFGEKKSGSTVTLVVDQRSGEIIKSDILLGSSYEHLMDGYFIRCAALDTRAQTYPFPDELMGELIQSLVAHETGHAFGITDNSYGEYRYPVVKMGDAQWLRTMGHTPSIMNYARHNNMAQPEDSIPPSLLMQKVGPTDKYYIRWGYQEFPEGWSAEKKNDSLERLIRLQDTIPWYRYTNDQGEFIGPTATDEVVETDDPVKGAKLAIKNLERAMALLPKLNQGQKDNASMERIHREAIELWYFTMRHVFSLVGGYEVFYKSMDQPGKMYDPIPLETQREAMDFLVDQVVAPPQWLARPTFNTYSRFTTFPDELFTYQQLLVQEMLKPKFMKRLQYMETTQGFEGVMNAYFVQLQRGLFSELNGKGGFVEPRKQGLQAAYIDWLVKIVLEESTDVKRNLEVFTQTDYAKGMMMGQLIQLKKQMDEKLRQERHLEQKGHWTLCLAKLEKVFQVEPK</sequence>
<keyword evidence="3" id="KW-0482">Metalloprotease</keyword>
<evidence type="ECO:0000259" key="2">
    <source>
        <dbReference type="Pfam" id="PF16313"/>
    </source>
</evidence>
<dbReference type="InterPro" id="IPR032534">
    <property type="entry name" value="EcxA_zinc-bd"/>
</dbReference>
<feature type="domain" description="EcxA zinc-binding" evidence="2">
    <location>
        <begin position="368"/>
        <end position="676"/>
    </location>
</feature>
<dbReference type="Pfam" id="PF16313">
    <property type="entry name" value="DUF4953"/>
    <property type="match status" value="1"/>
</dbReference>
<name>A0ABU6IR17_9FLAO</name>
<dbReference type="RefSeq" id="WP_326278532.1">
    <property type="nucleotide sequence ID" value="NZ_JAYKYV010000006.1"/>
</dbReference>
<dbReference type="EMBL" id="JAYMGW010000006">
    <property type="protein sequence ID" value="MEC4265506.1"/>
    <property type="molecule type" value="Genomic_DNA"/>
</dbReference>
<feature type="signal peptide" evidence="1">
    <location>
        <begin position="1"/>
        <end position="19"/>
    </location>
</feature>
<reference evidence="3 4" key="1">
    <citation type="submission" date="2024-01" db="EMBL/GenBank/DDBJ databases">
        <title>The strains designed SYSU M86414 and SYSU M84420 isolated from the marine sediment in San Sha City (Hainan Province, China).</title>
        <authorList>
            <person name="Guo D."/>
        </authorList>
    </citation>
    <scope>NUCLEOTIDE SEQUENCE [LARGE SCALE GENOMIC DNA]</scope>
    <source>
        <strain evidence="3 4">SYSU M84420</strain>
    </source>
</reference>
<dbReference type="PANTHER" id="PTHR38478">
    <property type="entry name" value="PEPTIDASE M1A AND M12B"/>
    <property type="match status" value="1"/>
</dbReference>
<comment type="caution">
    <text evidence="3">The sequence shown here is derived from an EMBL/GenBank/DDBJ whole genome shotgun (WGS) entry which is preliminary data.</text>
</comment>
<evidence type="ECO:0000256" key="1">
    <source>
        <dbReference type="SAM" id="SignalP"/>
    </source>
</evidence>
<gene>
    <name evidence="3" type="ORF">VOP03_09125</name>
</gene>
<evidence type="ECO:0000313" key="3">
    <source>
        <dbReference type="EMBL" id="MEC4265506.1"/>
    </source>
</evidence>
<dbReference type="Proteomes" id="UP001355298">
    <property type="component" value="Unassembled WGS sequence"/>
</dbReference>
<organism evidence="3 4">
    <name type="scientific">Flagellimonas halotolerans</name>
    <dbReference type="NCBI Taxonomy" id="3112164"/>
    <lineage>
        <taxon>Bacteria</taxon>
        <taxon>Pseudomonadati</taxon>
        <taxon>Bacteroidota</taxon>
        <taxon>Flavobacteriia</taxon>
        <taxon>Flavobacteriales</taxon>
        <taxon>Flavobacteriaceae</taxon>
        <taxon>Flagellimonas</taxon>
    </lineage>
</organism>
<dbReference type="GO" id="GO:0008237">
    <property type="term" value="F:metallopeptidase activity"/>
    <property type="evidence" value="ECO:0007669"/>
    <property type="project" value="UniProtKB-KW"/>
</dbReference>
<keyword evidence="4" id="KW-1185">Reference proteome</keyword>
<feature type="chain" id="PRO_5045805179" evidence="1">
    <location>
        <begin position="20"/>
        <end position="768"/>
    </location>
</feature>
<keyword evidence="3" id="KW-0378">Hydrolase</keyword>
<keyword evidence="3" id="KW-0645">Protease</keyword>
<proteinExistence type="predicted"/>
<accession>A0ABU6IR17</accession>